<dbReference type="InterPro" id="IPR008271">
    <property type="entry name" value="Ser/Thr_kinase_AS"/>
</dbReference>
<evidence type="ECO:0000259" key="14">
    <source>
        <dbReference type="PROSITE" id="PS51698"/>
    </source>
</evidence>
<gene>
    <name evidence="15" type="ORF">CIPAW_03G212000</name>
</gene>
<evidence type="ECO:0000256" key="9">
    <source>
        <dbReference type="ARBA" id="ARBA00022840"/>
    </source>
</evidence>
<evidence type="ECO:0000256" key="10">
    <source>
        <dbReference type="PROSITE-ProRule" id="PRU10141"/>
    </source>
</evidence>
<dbReference type="Proteomes" id="UP000811609">
    <property type="component" value="Chromosome 3"/>
</dbReference>
<keyword evidence="11" id="KW-0175">Coiled coil</keyword>
<dbReference type="InterPro" id="IPR051348">
    <property type="entry name" value="U-box_ubiquitin_ligases"/>
</dbReference>
<dbReference type="GO" id="GO:0004674">
    <property type="term" value="F:protein serine/threonine kinase activity"/>
    <property type="evidence" value="ECO:0007669"/>
    <property type="project" value="UniProtKB-KW"/>
</dbReference>
<dbReference type="PANTHER" id="PTHR45647">
    <property type="entry name" value="OS02G0152300 PROTEIN"/>
    <property type="match status" value="1"/>
</dbReference>
<dbReference type="EC" id="2.3.2.27" evidence="3"/>
<evidence type="ECO:0000256" key="2">
    <source>
        <dbReference type="ARBA" id="ARBA00003861"/>
    </source>
</evidence>
<dbReference type="CDD" id="cd16655">
    <property type="entry name" value="RING-Ubox_WDSUB1-like"/>
    <property type="match status" value="1"/>
</dbReference>
<sequence length="767" mass="85652">MTSVAVAVNGGPGGGGGRGSRRAVRWAVKNLMPKADRFVLVHVMPKITAIPTPSGEHIPVEELAENVVEMYMEDVKLKFEEIFVPFQELCKTRKVETLLLEDNDPATALLRYISESRIQSLVLGSCSLNFVMRKLKGPGVPTAVLRGVSGSCDIYIVSRCNILTKPAGSSSAGETNSKHVMYTERDYGEVSSDNTEQISGLHSPHVEPKVQKSFGASSISQLSYLNSQTSTNMDSSANVNSSENASLDQEGNHRNVGGDIETIKRCNSFFSTISGQSDMQAEVEQLRLEIQNTVALYERACEELVHAQINVELLSSECLEEARRVNAGLEREEALRKIAAEDKAKYLEAIKEVQEAKKVLAKEANERKIAELNALKASLGKQTIVDALFSGDLRYRRYTRDEIEAATEFFSESNVIGEGGYGKVYKCSLDHTPVAVKVLSHDATGKKEEFLKEVEVLSQLRHPNVVLLLGACPESGCLVYEYLENGSLEEYIFHRNGKAPLPWFVRFQIVFEVACGLAFLHNSKPDPIVHRDLKPGNILLDRNNVSKIGDVGLAKLIYDVVPDDVTEYRESILAGTLCYMDPEYLRTGTIRPKSDLYAFAVITFQLLTGRQPNGLPLIIENAITNDSLPDILDKSVRDWPLAETEELTRIALRCSKLRCRDRPDLDTEVLPVLKRVSEVAKASLRIERENIYAPKHYFCPILQEIMDDPHIAADGFTYEHEAIKAWLKKHNVSPVTRHRLQHFTLTPNHTLRSAIQEWRSRVTFTHA</sequence>
<evidence type="ECO:0000256" key="12">
    <source>
        <dbReference type="SAM" id="MobiDB-lite"/>
    </source>
</evidence>
<organism evidence="15 16">
    <name type="scientific">Carya illinoinensis</name>
    <name type="common">Pecan</name>
    <dbReference type="NCBI Taxonomy" id="32201"/>
    <lineage>
        <taxon>Eukaryota</taxon>
        <taxon>Viridiplantae</taxon>
        <taxon>Streptophyta</taxon>
        <taxon>Embryophyta</taxon>
        <taxon>Tracheophyta</taxon>
        <taxon>Spermatophyta</taxon>
        <taxon>Magnoliopsida</taxon>
        <taxon>eudicotyledons</taxon>
        <taxon>Gunneridae</taxon>
        <taxon>Pentapetalae</taxon>
        <taxon>rosids</taxon>
        <taxon>fabids</taxon>
        <taxon>Fagales</taxon>
        <taxon>Juglandaceae</taxon>
        <taxon>Carya</taxon>
    </lineage>
</organism>
<evidence type="ECO:0000256" key="7">
    <source>
        <dbReference type="ARBA" id="ARBA00022777"/>
    </source>
</evidence>
<dbReference type="AlphaFoldDB" id="A0A8T1R4Y9"/>
<dbReference type="InterPro" id="IPR000719">
    <property type="entry name" value="Prot_kinase_dom"/>
</dbReference>
<feature type="compositionally biased region" description="Low complexity" evidence="12">
    <location>
        <begin position="235"/>
        <end position="246"/>
    </location>
</feature>
<name>A0A8T1R4Y9_CARIL</name>
<evidence type="ECO:0000259" key="13">
    <source>
        <dbReference type="PROSITE" id="PS50011"/>
    </source>
</evidence>
<dbReference type="FunFam" id="3.30.200.20:FF:000162">
    <property type="entry name" value="Adenine nucleotide alpha hydrolase-like domain kinase"/>
    <property type="match status" value="1"/>
</dbReference>
<feature type="region of interest" description="Disordered" evidence="12">
    <location>
        <begin position="1"/>
        <end position="20"/>
    </location>
</feature>
<dbReference type="EMBL" id="CM031811">
    <property type="protein sequence ID" value="KAG6661976.1"/>
    <property type="molecule type" value="Genomic_DNA"/>
</dbReference>
<reference evidence="15" key="1">
    <citation type="submission" date="2020-12" db="EMBL/GenBank/DDBJ databases">
        <title>WGS assembly of Carya illinoinensis cv. Pawnee.</title>
        <authorList>
            <person name="Platts A."/>
            <person name="Shu S."/>
            <person name="Wright S."/>
            <person name="Barry K."/>
            <person name="Edger P."/>
            <person name="Pires J.C."/>
            <person name="Schmutz J."/>
        </authorList>
    </citation>
    <scope>NUCLEOTIDE SEQUENCE</scope>
    <source>
        <tissue evidence="15">Leaf</tissue>
    </source>
</reference>
<dbReference type="Pfam" id="PF07714">
    <property type="entry name" value="PK_Tyr_Ser-Thr"/>
    <property type="match status" value="1"/>
</dbReference>
<proteinExistence type="predicted"/>
<dbReference type="InterPro" id="IPR001245">
    <property type="entry name" value="Ser-Thr/Tyr_kinase_cat_dom"/>
</dbReference>
<dbReference type="Pfam" id="PF04564">
    <property type="entry name" value="U-box"/>
    <property type="match status" value="1"/>
</dbReference>
<dbReference type="SMART" id="SM00220">
    <property type="entry name" value="S_TKc"/>
    <property type="match status" value="1"/>
</dbReference>
<evidence type="ECO:0000256" key="1">
    <source>
        <dbReference type="ARBA" id="ARBA00000900"/>
    </source>
</evidence>
<keyword evidence="9 10" id="KW-0067">ATP-binding</keyword>
<dbReference type="PANTHER" id="PTHR45647:SF65">
    <property type="entry name" value="U-BOX DOMAIN-CONTAINING PROTEIN KINASE FAMILY PROTEIN"/>
    <property type="match status" value="1"/>
</dbReference>
<evidence type="ECO:0000256" key="8">
    <source>
        <dbReference type="ARBA" id="ARBA00022786"/>
    </source>
</evidence>
<keyword evidence="16" id="KW-1185">Reference proteome</keyword>
<comment type="catalytic activity">
    <reaction evidence="1">
        <text>S-ubiquitinyl-[E2 ubiquitin-conjugating enzyme]-L-cysteine + [acceptor protein]-L-lysine = [E2 ubiquitin-conjugating enzyme]-L-cysteine + N(6)-ubiquitinyl-[acceptor protein]-L-lysine.</text>
        <dbReference type="EC" id="2.3.2.27"/>
    </reaction>
</comment>
<dbReference type="InterPro" id="IPR003613">
    <property type="entry name" value="Ubox_domain"/>
</dbReference>
<keyword evidence="5" id="KW-0808">Transferase</keyword>
<dbReference type="PROSITE" id="PS51698">
    <property type="entry name" value="U_BOX"/>
    <property type="match status" value="1"/>
</dbReference>
<evidence type="ECO:0000256" key="3">
    <source>
        <dbReference type="ARBA" id="ARBA00012483"/>
    </source>
</evidence>
<dbReference type="CDD" id="cd01989">
    <property type="entry name" value="USP_STK_Ubox_N"/>
    <property type="match status" value="1"/>
</dbReference>
<feature type="domain" description="Protein kinase" evidence="13">
    <location>
        <begin position="410"/>
        <end position="673"/>
    </location>
</feature>
<evidence type="ECO:0000256" key="11">
    <source>
        <dbReference type="SAM" id="Coils"/>
    </source>
</evidence>
<evidence type="ECO:0000256" key="5">
    <source>
        <dbReference type="ARBA" id="ARBA00022679"/>
    </source>
</evidence>
<feature type="region of interest" description="Disordered" evidence="12">
    <location>
        <begin position="230"/>
        <end position="255"/>
    </location>
</feature>
<evidence type="ECO:0000256" key="6">
    <source>
        <dbReference type="ARBA" id="ARBA00022741"/>
    </source>
</evidence>
<dbReference type="GO" id="GO:0005524">
    <property type="term" value="F:ATP binding"/>
    <property type="evidence" value="ECO:0007669"/>
    <property type="project" value="UniProtKB-UniRule"/>
</dbReference>
<feature type="coiled-coil region" evidence="11">
    <location>
        <begin position="343"/>
        <end position="382"/>
    </location>
</feature>
<dbReference type="SMART" id="SM00504">
    <property type="entry name" value="Ubox"/>
    <property type="match status" value="1"/>
</dbReference>
<feature type="domain" description="U-box" evidence="14">
    <location>
        <begin position="692"/>
        <end position="765"/>
    </location>
</feature>
<dbReference type="GO" id="GO:0061630">
    <property type="term" value="F:ubiquitin protein ligase activity"/>
    <property type="evidence" value="ECO:0007669"/>
    <property type="project" value="UniProtKB-EC"/>
</dbReference>
<dbReference type="InterPro" id="IPR017441">
    <property type="entry name" value="Protein_kinase_ATP_BS"/>
</dbReference>
<feature type="binding site" evidence="10">
    <location>
        <position position="437"/>
    </location>
    <ligand>
        <name>ATP</name>
        <dbReference type="ChEBI" id="CHEBI:30616"/>
    </ligand>
</feature>
<evidence type="ECO:0000313" key="16">
    <source>
        <dbReference type="Proteomes" id="UP000811609"/>
    </source>
</evidence>
<evidence type="ECO:0000313" key="15">
    <source>
        <dbReference type="EMBL" id="KAG6661976.1"/>
    </source>
</evidence>
<protein>
    <recommendedName>
        <fullName evidence="3">RING-type E3 ubiquitin transferase</fullName>
        <ecNumber evidence="3">2.3.2.27</ecNumber>
    </recommendedName>
</protein>
<keyword evidence="4" id="KW-0723">Serine/threonine-protein kinase</keyword>
<keyword evidence="7" id="KW-0418">Kinase</keyword>
<dbReference type="PROSITE" id="PS50011">
    <property type="entry name" value="PROTEIN_KINASE_DOM"/>
    <property type="match status" value="1"/>
</dbReference>
<dbReference type="PROSITE" id="PS00107">
    <property type="entry name" value="PROTEIN_KINASE_ATP"/>
    <property type="match status" value="1"/>
</dbReference>
<dbReference type="GO" id="GO:0016567">
    <property type="term" value="P:protein ubiquitination"/>
    <property type="evidence" value="ECO:0007669"/>
    <property type="project" value="InterPro"/>
</dbReference>
<comment type="caution">
    <text evidence="15">The sequence shown here is derived from an EMBL/GenBank/DDBJ whole genome shotgun (WGS) entry which is preliminary data.</text>
</comment>
<dbReference type="PROSITE" id="PS00108">
    <property type="entry name" value="PROTEIN_KINASE_ST"/>
    <property type="match status" value="1"/>
</dbReference>
<accession>A0A8T1R4Y9</accession>
<keyword evidence="8" id="KW-0833">Ubl conjugation pathway</keyword>
<evidence type="ECO:0000256" key="4">
    <source>
        <dbReference type="ARBA" id="ARBA00022527"/>
    </source>
</evidence>
<comment type="function">
    <text evidence="2">Functions as an E3 ubiquitin ligase.</text>
</comment>
<keyword evidence="6 10" id="KW-0547">Nucleotide-binding</keyword>